<gene>
    <name evidence="2" type="ORF">Aph01nite_28810</name>
</gene>
<evidence type="ECO:0000256" key="1">
    <source>
        <dbReference type="SAM" id="MobiDB-lite"/>
    </source>
</evidence>
<organism evidence="2 3">
    <name type="scientific">Acrocarpospora phusangensis</name>
    <dbReference type="NCBI Taxonomy" id="1070424"/>
    <lineage>
        <taxon>Bacteria</taxon>
        <taxon>Bacillati</taxon>
        <taxon>Actinomycetota</taxon>
        <taxon>Actinomycetes</taxon>
        <taxon>Streptosporangiales</taxon>
        <taxon>Streptosporangiaceae</taxon>
        <taxon>Acrocarpospora</taxon>
    </lineage>
</organism>
<evidence type="ECO:0000313" key="2">
    <source>
        <dbReference type="EMBL" id="GIH24571.1"/>
    </source>
</evidence>
<evidence type="ECO:0000313" key="3">
    <source>
        <dbReference type="Proteomes" id="UP000640052"/>
    </source>
</evidence>
<reference evidence="2" key="1">
    <citation type="submission" date="2021-01" db="EMBL/GenBank/DDBJ databases">
        <title>Whole genome shotgun sequence of Acrocarpospora phusangensis NBRC 108782.</title>
        <authorList>
            <person name="Komaki H."/>
            <person name="Tamura T."/>
        </authorList>
    </citation>
    <scope>NUCLEOTIDE SEQUENCE</scope>
    <source>
        <strain evidence="2">NBRC 108782</strain>
    </source>
</reference>
<protein>
    <submittedName>
        <fullName evidence="2">Uncharacterized protein</fullName>
    </submittedName>
</protein>
<proteinExistence type="predicted"/>
<feature type="compositionally biased region" description="Low complexity" evidence="1">
    <location>
        <begin position="12"/>
        <end position="25"/>
    </location>
</feature>
<accession>A0A919UK40</accession>
<dbReference type="EMBL" id="BOOA01000020">
    <property type="protein sequence ID" value="GIH24571.1"/>
    <property type="molecule type" value="Genomic_DNA"/>
</dbReference>
<sequence length="117" mass="11641">MQQREGLFHHPPVSAQAGAVSGAAPGDQRADLQLPDKAAVLVVAAVGQDGIGASAGAAAFAADLGMASSSGRSWVTSSRLPPVRITASGMPVASVIRRCLLPARPRSTGDGPVCGSL</sequence>
<name>A0A919UK40_9ACTN</name>
<dbReference type="Proteomes" id="UP000640052">
    <property type="component" value="Unassembled WGS sequence"/>
</dbReference>
<keyword evidence="3" id="KW-1185">Reference proteome</keyword>
<feature type="region of interest" description="Disordered" evidence="1">
    <location>
        <begin position="1"/>
        <end position="29"/>
    </location>
</feature>
<comment type="caution">
    <text evidence="2">The sequence shown here is derived from an EMBL/GenBank/DDBJ whole genome shotgun (WGS) entry which is preliminary data.</text>
</comment>
<dbReference type="AlphaFoldDB" id="A0A919UK40"/>